<evidence type="ECO:0000313" key="12">
    <source>
        <dbReference type="EMBL" id="BAU87934.1"/>
    </source>
</evidence>
<dbReference type="PANTHER" id="PTHR43806">
    <property type="entry name" value="PEPTIDASE S8"/>
    <property type="match status" value="1"/>
</dbReference>
<dbReference type="PROSITE" id="PS51318">
    <property type="entry name" value="TAT"/>
    <property type="match status" value="1"/>
</dbReference>
<dbReference type="PROSITE" id="PS00138">
    <property type="entry name" value="SUBTILASE_SER"/>
    <property type="match status" value="1"/>
</dbReference>
<dbReference type="PRINTS" id="PR00723">
    <property type="entry name" value="SUBTILISIN"/>
</dbReference>
<dbReference type="GO" id="GO:0005615">
    <property type="term" value="C:extracellular space"/>
    <property type="evidence" value="ECO:0007669"/>
    <property type="project" value="TreeGrafter"/>
</dbReference>
<dbReference type="PANTHER" id="PTHR43806:SF11">
    <property type="entry name" value="CEREVISIN-RELATED"/>
    <property type="match status" value="1"/>
</dbReference>
<sequence length="417" mass="41974">MPESHSSPERRRAVRGAFLSTALTAAVAMTLVGSPAATAAVPEPTPSGGAVLQGFDAPNRVKDSYIVTLKEGQSVAPAADRLVRQHGGAVKHVYRTALNGFAVTMNEQAALAVAADPAVARVEADRTVKATDVQPNPPSWGLDRIDQAALLLDSSYTYAGRGENVHAYVIDTGILTTHSDFGGRAGWGTNTTGDGFDTDCAGHGTHVAGTTGGSTYGVAKGVKLVAVKVLGCDGSGSYAGVIAGVDWVTANAVKPAVANMSLGGSASSSLDDAITRSIASGVTYAVSAGNDNSDACSASPARTPSAITVGSTTSTDARSSFSNYGACVDLFAPGSAITSAWNSDNGATNTISGTSMASPHVAGDAALIASANPTWTPQEIRDAMVARATDGAVTSPGTGSPTSCCARRPRPSPTTSR</sequence>
<name>A0A160P8S8_STRLU</name>
<dbReference type="InterPro" id="IPR023828">
    <property type="entry name" value="Peptidase_S8_Ser-AS"/>
</dbReference>
<dbReference type="SUPFAM" id="SSF52743">
    <property type="entry name" value="Subtilisin-like"/>
    <property type="match status" value="1"/>
</dbReference>
<protein>
    <submittedName>
        <fullName evidence="12">Subtilisin-like serine protease</fullName>
    </submittedName>
</protein>
<dbReference type="InterPro" id="IPR023827">
    <property type="entry name" value="Peptidase_S8_Asp-AS"/>
</dbReference>
<dbReference type="InterPro" id="IPR000209">
    <property type="entry name" value="Peptidase_S8/S53_dom"/>
</dbReference>
<evidence type="ECO:0000256" key="8">
    <source>
        <dbReference type="SAM" id="MobiDB-lite"/>
    </source>
</evidence>
<keyword evidence="9" id="KW-0732">Signal</keyword>
<dbReference type="PROSITE" id="PS51892">
    <property type="entry name" value="SUBTILASE"/>
    <property type="match status" value="1"/>
</dbReference>
<keyword evidence="2 6" id="KW-0645">Protease</keyword>
<dbReference type="Pfam" id="PF05922">
    <property type="entry name" value="Inhibitor_I9"/>
    <property type="match status" value="1"/>
</dbReference>
<dbReference type="InterPro" id="IPR006311">
    <property type="entry name" value="TAT_signal"/>
</dbReference>
<dbReference type="Pfam" id="PF00082">
    <property type="entry name" value="Peptidase_S8"/>
    <property type="match status" value="1"/>
</dbReference>
<reference evidence="12 13" key="1">
    <citation type="journal article" date="2016" name="Genome Announc.">
        <title>Complete Genome Sequence of Thiostrepton-Producing Streptomyces laurentii ATCC 31255.</title>
        <authorList>
            <person name="Doi K."/>
            <person name="Fujino Y."/>
            <person name="Nagayoshi Y."/>
            <person name="Ohshima T."/>
            <person name="Ogata S."/>
        </authorList>
    </citation>
    <scope>NUCLEOTIDE SEQUENCE [LARGE SCALE GENOMIC DNA]</scope>
    <source>
        <strain evidence="12 13">ATCC 31255</strain>
    </source>
</reference>
<dbReference type="EMBL" id="AP017424">
    <property type="protein sequence ID" value="BAU87934.1"/>
    <property type="molecule type" value="Genomic_DNA"/>
</dbReference>
<keyword evidence="4 6" id="KW-0720">Serine protease</keyword>
<feature type="active site" description="Charge relay system" evidence="5 6">
    <location>
        <position position="203"/>
    </location>
</feature>
<dbReference type="InterPro" id="IPR015500">
    <property type="entry name" value="Peptidase_S8_subtilisin-rel"/>
</dbReference>
<dbReference type="InterPro" id="IPR036852">
    <property type="entry name" value="Peptidase_S8/S53_dom_sf"/>
</dbReference>
<proteinExistence type="inferred from homology"/>
<accession>A0A160P8S8</accession>
<dbReference type="AlphaFoldDB" id="A0A160P8S8"/>
<dbReference type="SUPFAM" id="SSF54897">
    <property type="entry name" value="Protease propeptides/inhibitors"/>
    <property type="match status" value="1"/>
</dbReference>
<dbReference type="Gene3D" id="3.40.50.200">
    <property type="entry name" value="Peptidase S8/S53 domain"/>
    <property type="match status" value="1"/>
</dbReference>
<comment type="similarity">
    <text evidence="1 6 7">Belongs to the peptidase S8 family.</text>
</comment>
<evidence type="ECO:0000256" key="7">
    <source>
        <dbReference type="RuleBase" id="RU003355"/>
    </source>
</evidence>
<feature type="signal peptide" evidence="9">
    <location>
        <begin position="1"/>
        <end position="39"/>
    </location>
</feature>
<evidence type="ECO:0000256" key="6">
    <source>
        <dbReference type="PROSITE-ProRule" id="PRU01240"/>
    </source>
</evidence>
<dbReference type="CDD" id="cd04077">
    <property type="entry name" value="Peptidases_S8_PCSK9_ProteinaseK_like"/>
    <property type="match status" value="1"/>
</dbReference>
<keyword evidence="13" id="KW-1185">Reference proteome</keyword>
<dbReference type="Proteomes" id="UP000217676">
    <property type="component" value="Chromosome"/>
</dbReference>
<dbReference type="GO" id="GO:0004252">
    <property type="term" value="F:serine-type endopeptidase activity"/>
    <property type="evidence" value="ECO:0007669"/>
    <property type="project" value="UniProtKB-UniRule"/>
</dbReference>
<feature type="domain" description="Inhibitor I9" evidence="11">
    <location>
        <begin position="64"/>
        <end position="130"/>
    </location>
</feature>
<dbReference type="InterPro" id="IPR010259">
    <property type="entry name" value="S8pro/Inhibitor_I9"/>
</dbReference>
<dbReference type="InterPro" id="IPR034193">
    <property type="entry name" value="PCSK9_ProteinaseK-like"/>
</dbReference>
<dbReference type="PROSITE" id="PS00136">
    <property type="entry name" value="SUBTILASE_ASP"/>
    <property type="match status" value="1"/>
</dbReference>
<feature type="chain" id="PRO_5038577522" evidence="9">
    <location>
        <begin position="40"/>
        <end position="417"/>
    </location>
</feature>
<organism evidence="12 13">
    <name type="scientific">Streptomyces laurentii</name>
    <dbReference type="NCBI Taxonomy" id="39478"/>
    <lineage>
        <taxon>Bacteria</taxon>
        <taxon>Bacillati</taxon>
        <taxon>Actinomycetota</taxon>
        <taxon>Actinomycetes</taxon>
        <taxon>Kitasatosporales</taxon>
        <taxon>Streptomycetaceae</taxon>
        <taxon>Streptomyces</taxon>
    </lineage>
</organism>
<dbReference type="Gene3D" id="3.30.70.80">
    <property type="entry name" value="Peptidase S8 propeptide/proteinase inhibitor I9"/>
    <property type="match status" value="1"/>
</dbReference>
<evidence type="ECO:0000256" key="9">
    <source>
        <dbReference type="SAM" id="SignalP"/>
    </source>
</evidence>
<dbReference type="GO" id="GO:0006508">
    <property type="term" value="P:proteolysis"/>
    <property type="evidence" value="ECO:0007669"/>
    <property type="project" value="UniProtKB-KW"/>
</dbReference>
<keyword evidence="3 6" id="KW-0378">Hydrolase</keyword>
<evidence type="ECO:0000256" key="5">
    <source>
        <dbReference type="PIRSR" id="PIRSR615500-1"/>
    </source>
</evidence>
<dbReference type="InterPro" id="IPR050131">
    <property type="entry name" value="Peptidase_S8_subtilisin-like"/>
</dbReference>
<dbReference type="FunFam" id="3.40.50.200:FF:000014">
    <property type="entry name" value="Proteinase K"/>
    <property type="match status" value="1"/>
</dbReference>
<evidence type="ECO:0000256" key="4">
    <source>
        <dbReference type="ARBA" id="ARBA00022825"/>
    </source>
</evidence>
<evidence type="ECO:0000313" key="13">
    <source>
        <dbReference type="Proteomes" id="UP000217676"/>
    </source>
</evidence>
<feature type="active site" description="Charge relay system" evidence="5 6">
    <location>
        <position position="355"/>
    </location>
</feature>
<feature type="domain" description="Peptidase S8/S53" evidence="10">
    <location>
        <begin position="169"/>
        <end position="392"/>
    </location>
</feature>
<evidence type="ECO:0000256" key="1">
    <source>
        <dbReference type="ARBA" id="ARBA00011073"/>
    </source>
</evidence>
<evidence type="ECO:0000259" key="10">
    <source>
        <dbReference type="Pfam" id="PF00082"/>
    </source>
</evidence>
<feature type="active site" description="Charge relay system" evidence="5 6">
    <location>
        <position position="171"/>
    </location>
</feature>
<dbReference type="KEGG" id="slau:SLA_7068"/>
<evidence type="ECO:0000259" key="11">
    <source>
        <dbReference type="Pfam" id="PF05922"/>
    </source>
</evidence>
<gene>
    <name evidence="12" type="ORF">SLA_7068</name>
</gene>
<dbReference type="InterPro" id="IPR037045">
    <property type="entry name" value="S8pro/Inhibitor_I9_sf"/>
</dbReference>
<feature type="region of interest" description="Disordered" evidence="8">
    <location>
        <begin position="391"/>
        <end position="417"/>
    </location>
</feature>
<evidence type="ECO:0000256" key="2">
    <source>
        <dbReference type="ARBA" id="ARBA00022670"/>
    </source>
</evidence>
<evidence type="ECO:0000256" key="3">
    <source>
        <dbReference type="ARBA" id="ARBA00022801"/>
    </source>
</evidence>